<dbReference type="InterPro" id="IPR036155">
    <property type="entry name" value="Crypto/Photolyase_N_sf"/>
</dbReference>
<comment type="caution">
    <text evidence="9">The sequence shown here is derived from an EMBL/GenBank/DDBJ whole genome shotgun (WGS) entry which is preliminary data.</text>
</comment>
<evidence type="ECO:0000259" key="8">
    <source>
        <dbReference type="PROSITE" id="PS51645"/>
    </source>
</evidence>
<gene>
    <name evidence="9" type="ORF">Dda_2695</name>
</gene>
<evidence type="ECO:0000256" key="7">
    <source>
        <dbReference type="SAM" id="MobiDB-lite"/>
    </source>
</evidence>
<dbReference type="InterPro" id="IPR018394">
    <property type="entry name" value="DNA_photolyase_1_CS_C"/>
</dbReference>
<organism evidence="9 10">
    <name type="scientific">Drechslerella dactyloides</name>
    <name type="common">Nematode-trapping fungus</name>
    <name type="synonym">Arthrobotrys dactyloides</name>
    <dbReference type="NCBI Taxonomy" id="74499"/>
    <lineage>
        <taxon>Eukaryota</taxon>
        <taxon>Fungi</taxon>
        <taxon>Dikarya</taxon>
        <taxon>Ascomycota</taxon>
        <taxon>Pezizomycotina</taxon>
        <taxon>Orbiliomycetes</taxon>
        <taxon>Orbiliales</taxon>
        <taxon>Orbiliaceae</taxon>
        <taxon>Drechslerella</taxon>
    </lineage>
</organism>
<dbReference type="InterPro" id="IPR005101">
    <property type="entry name" value="Cryptochr/Photolyase_FAD-bd"/>
</dbReference>
<feature type="site" description="Electron transfer via tryptophanyl radical" evidence="6">
    <location>
        <position position="705"/>
    </location>
</feature>
<dbReference type="GO" id="GO:0032922">
    <property type="term" value="P:circadian regulation of gene expression"/>
    <property type="evidence" value="ECO:0007669"/>
    <property type="project" value="TreeGrafter"/>
</dbReference>
<dbReference type="Gene3D" id="1.10.579.10">
    <property type="entry name" value="DNA Cyclobutane Dipyrimidine Photolyase, subunit A, domain 3"/>
    <property type="match status" value="2"/>
</dbReference>
<evidence type="ECO:0000256" key="3">
    <source>
        <dbReference type="ARBA" id="ARBA00022827"/>
    </source>
</evidence>
<dbReference type="GO" id="GO:0005634">
    <property type="term" value="C:nucleus"/>
    <property type="evidence" value="ECO:0007669"/>
    <property type="project" value="TreeGrafter"/>
</dbReference>
<feature type="compositionally biased region" description="Basic and acidic residues" evidence="7">
    <location>
        <begin position="222"/>
        <end position="232"/>
    </location>
</feature>
<evidence type="ECO:0000256" key="4">
    <source>
        <dbReference type="ARBA" id="ARBA00022991"/>
    </source>
</evidence>
<dbReference type="SUPFAM" id="SSF52425">
    <property type="entry name" value="Cryptochrome/photolyase, N-terminal domain"/>
    <property type="match status" value="1"/>
</dbReference>
<feature type="region of interest" description="Disordered" evidence="7">
    <location>
        <begin position="91"/>
        <end position="142"/>
    </location>
</feature>
<dbReference type="GO" id="GO:0003904">
    <property type="term" value="F:deoxyribodipyrimidine photo-lyase activity"/>
    <property type="evidence" value="ECO:0007669"/>
    <property type="project" value="TreeGrafter"/>
</dbReference>
<feature type="binding site" evidence="5">
    <location>
        <position position="544"/>
    </location>
    <ligand>
        <name>FAD</name>
        <dbReference type="ChEBI" id="CHEBI:57692"/>
    </ligand>
</feature>
<dbReference type="InterPro" id="IPR036134">
    <property type="entry name" value="Crypto/Photolyase_FAD-like_sf"/>
</dbReference>
<evidence type="ECO:0000256" key="2">
    <source>
        <dbReference type="ARBA" id="ARBA00022630"/>
    </source>
</evidence>
<dbReference type="Proteomes" id="UP001221413">
    <property type="component" value="Unassembled WGS sequence"/>
</dbReference>
<evidence type="ECO:0000256" key="1">
    <source>
        <dbReference type="ARBA" id="ARBA00005862"/>
    </source>
</evidence>
<feature type="region of interest" description="Disordered" evidence="7">
    <location>
        <begin position="218"/>
        <end position="253"/>
    </location>
</feature>
<feature type="site" description="Electron transfer via tryptophanyl radical" evidence="6">
    <location>
        <position position="629"/>
    </location>
</feature>
<protein>
    <submittedName>
        <fullName evidence="9">Deoxyribodipyrimidine photo-lyase</fullName>
    </submittedName>
</protein>
<evidence type="ECO:0000256" key="5">
    <source>
        <dbReference type="PIRSR" id="PIRSR602081-1"/>
    </source>
</evidence>
<feature type="binding site" evidence="5">
    <location>
        <begin position="557"/>
        <end position="561"/>
    </location>
    <ligand>
        <name>FAD</name>
        <dbReference type="ChEBI" id="CHEBI:57692"/>
    </ligand>
</feature>
<dbReference type="GO" id="GO:0003677">
    <property type="term" value="F:DNA binding"/>
    <property type="evidence" value="ECO:0007669"/>
    <property type="project" value="TreeGrafter"/>
</dbReference>
<keyword evidence="10" id="KW-1185">Reference proteome</keyword>
<dbReference type="PANTHER" id="PTHR11455:SF18">
    <property type="entry name" value="SI:CH1073-390K14.1"/>
    <property type="match status" value="1"/>
</dbReference>
<keyword evidence="2 5" id="KW-0285">Flavoprotein</keyword>
<comment type="similarity">
    <text evidence="1">Belongs to the DNA photolyase class-1 family.</text>
</comment>
<dbReference type="PROSITE" id="PS00691">
    <property type="entry name" value="DNA_PHOTOLYASES_1_2"/>
    <property type="match status" value="1"/>
</dbReference>
<feature type="binding site" evidence="5">
    <location>
        <begin position="597"/>
        <end position="604"/>
    </location>
    <ligand>
        <name>FAD</name>
        <dbReference type="ChEBI" id="CHEBI:57692"/>
    </ligand>
</feature>
<name>A0AAD6NJM3_DREDA</name>
<dbReference type="PROSITE" id="PS51645">
    <property type="entry name" value="PHR_CRY_ALPHA_BETA"/>
    <property type="match status" value="1"/>
</dbReference>
<dbReference type="SUPFAM" id="SSF48173">
    <property type="entry name" value="Cryptochrome/photolyase FAD-binding domain"/>
    <property type="match status" value="1"/>
</dbReference>
<feature type="compositionally biased region" description="Low complexity" evidence="7">
    <location>
        <begin position="238"/>
        <end position="250"/>
    </location>
</feature>
<dbReference type="EMBL" id="JAQGDS010000003">
    <property type="protein sequence ID" value="KAJ6261896.1"/>
    <property type="molecule type" value="Genomic_DNA"/>
</dbReference>
<dbReference type="PRINTS" id="PR00147">
    <property type="entry name" value="DNAPHOTLYASE"/>
</dbReference>
<dbReference type="InterPro" id="IPR006050">
    <property type="entry name" value="DNA_photolyase_N"/>
</dbReference>
<comment type="cofactor">
    <cofactor evidence="5">
        <name>FAD</name>
        <dbReference type="ChEBI" id="CHEBI:57692"/>
    </cofactor>
    <text evidence="5">Binds 1 FAD per subunit.</text>
</comment>
<keyword evidence="3 5" id="KW-0274">FAD</keyword>
<dbReference type="Gene3D" id="1.25.40.80">
    <property type="match status" value="1"/>
</dbReference>
<reference evidence="9" key="1">
    <citation type="submission" date="2023-01" db="EMBL/GenBank/DDBJ databases">
        <title>The chitinases involved in constricting ring structure development in the nematode-trapping fungus Drechslerella dactyloides.</title>
        <authorList>
            <person name="Wang R."/>
            <person name="Zhang L."/>
            <person name="Tang P."/>
            <person name="Li S."/>
            <person name="Liang L."/>
        </authorList>
    </citation>
    <scope>NUCLEOTIDE SEQUENCE</scope>
    <source>
        <strain evidence="9">YMF1.00031</strain>
    </source>
</reference>
<dbReference type="PANTHER" id="PTHR11455">
    <property type="entry name" value="CRYPTOCHROME"/>
    <property type="match status" value="1"/>
</dbReference>
<dbReference type="Pfam" id="PF00875">
    <property type="entry name" value="DNA_photolyase"/>
    <property type="match status" value="1"/>
</dbReference>
<feature type="binding site" evidence="5">
    <location>
        <begin position="695"/>
        <end position="697"/>
    </location>
    <ligand>
        <name>FAD</name>
        <dbReference type="ChEBI" id="CHEBI:57692"/>
    </ligand>
</feature>
<dbReference type="GO" id="GO:0005737">
    <property type="term" value="C:cytoplasm"/>
    <property type="evidence" value="ECO:0007669"/>
    <property type="project" value="TreeGrafter"/>
</dbReference>
<evidence type="ECO:0000313" key="10">
    <source>
        <dbReference type="Proteomes" id="UP001221413"/>
    </source>
</evidence>
<feature type="compositionally biased region" description="Basic and acidic residues" evidence="7">
    <location>
        <begin position="99"/>
        <end position="108"/>
    </location>
</feature>
<accession>A0AAD6NJM3</accession>
<evidence type="ECO:0000313" key="9">
    <source>
        <dbReference type="EMBL" id="KAJ6261896.1"/>
    </source>
</evidence>
<feature type="site" description="Electron transfer via tryptophanyl radical" evidence="6">
    <location>
        <position position="682"/>
    </location>
</feature>
<dbReference type="GO" id="GO:0006950">
    <property type="term" value="P:response to stress"/>
    <property type="evidence" value="ECO:0007669"/>
    <property type="project" value="UniProtKB-ARBA"/>
</dbReference>
<evidence type="ECO:0000256" key="6">
    <source>
        <dbReference type="PIRSR" id="PIRSR602081-2"/>
    </source>
</evidence>
<sequence length="776" mass="89111">MHHLRRDIRSAAGHQVQLVNVTAILLQHRVLIVIVVVSSGRDPRPRSAPADYVISSNVLCQESATVHLDKTDRQTNNTIFQTRLDVISPNKSAPISPAFDRRVRRPCEPDLDLPPAHRSRPDSGSTVEPSRHGTRRRGPPRVPIIHALLAPSVTSPLASTDTAAHMYRVGCRLSLSLPRRLQQSHIPAIRQYYQNSSYIYNLYRLPRSFRPFSIMPSKAAKRKAEPTDDAPVKKPNRGSPSSSSHHAATADGDDAIVREYYPPEMTNERVQSYRDGTIPTPYEELTRALEDAASAQGDIKPGKAVAHWFRWDLRLHDNTGLHKAHRSAKAKGLPLVCLYVFSHEDFKAHCTSPARIDLALRTLKILKDDLAKLNIPLWVEEVKDRKQTVDTILNWCREWHINEMHANMEYEVDELRRDAKLVKAGTKKDLAFHVYHDTCVVEPMTLRSGAGKPYAVFTPFFKAWEPYVWRKKILDNLSPPPEKNSDSEIENLKELFSQKDFPSPDDEKRLSKEDVRRLAKLWPAGEHEAKDRLKLFLDERVAQYADRRDRPDLAEGTSALSLHFACGTLSARQAVRAARDHNKGNSLDKGHYGWIREVCFRDFYKNILAVHPHVCMSKAYHEDYHKVQWEYNEEHFQRWTAGKTGYPIVDAAMRQLMSDKFVHNRCRMIVASFLCKHLLLDWRKGERFFMEHLIDGDFASNNAGWQSEKHDPNGDYIRRWLPELRDVKGNAVHDPHGRLPAKEFQKLGYPEPIVEHKFARERALERYKSGLGKNTR</sequence>
<dbReference type="Pfam" id="PF03441">
    <property type="entry name" value="FAD_binding_7"/>
    <property type="match status" value="1"/>
</dbReference>
<dbReference type="GO" id="GO:0071949">
    <property type="term" value="F:FAD binding"/>
    <property type="evidence" value="ECO:0007669"/>
    <property type="project" value="TreeGrafter"/>
</dbReference>
<feature type="domain" description="Photolyase/cryptochrome alpha/beta" evidence="8">
    <location>
        <begin position="303"/>
        <end position="440"/>
    </location>
</feature>
<dbReference type="Gene3D" id="3.40.50.620">
    <property type="entry name" value="HUPs"/>
    <property type="match status" value="1"/>
</dbReference>
<dbReference type="GO" id="GO:0006139">
    <property type="term" value="P:nucleobase-containing compound metabolic process"/>
    <property type="evidence" value="ECO:0007669"/>
    <property type="project" value="UniProtKB-ARBA"/>
</dbReference>
<feature type="binding site" evidence="5">
    <location>
        <position position="594"/>
    </location>
    <ligand>
        <name>FAD</name>
        <dbReference type="ChEBI" id="CHEBI:57692"/>
    </ligand>
</feature>
<dbReference type="InterPro" id="IPR014729">
    <property type="entry name" value="Rossmann-like_a/b/a_fold"/>
</dbReference>
<proteinExistence type="inferred from homology"/>
<dbReference type="PROSITE" id="PS00394">
    <property type="entry name" value="DNA_PHOTOLYASES_1_1"/>
    <property type="match status" value="1"/>
</dbReference>
<dbReference type="AlphaFoldDB" id="A0AAD6NJM3"/>
<dbReference type="GO" id="GO:0043153">
    <property type="term" value="P:entrainment of circadian clock by photoperiod"/>
    <property type="evidence" value="ECO:0007669"/>
    <property type="project" value="TreeGrafter"/>
</dbReference>
<dbReference type="InterPro" id="IPR002081">
    <property type="entry name" value="Cryptochrome/DNA_photolyase_1"/>
</dbReference>
<keyword evidence="4" id="KW-0157">Chromophore</keyword>